<feature type="compositionally biased region" description="Polar residues" evidence="1">
    <location>
        <begin position="20"/>
        <end position="50"/>
    </location>
</feature>
<evidence type="ECO:0000313" key="2">
    <source>
        <dbReference type="EMBL" id="KYO28842.1"/>
    </source>
</evidence>
<sequence length="109" mass="12065">MSGSVPSRPEEKCLQDNLQVRGNSPFTPSQAVAISPQGSTCESLSISSYSEEPRTEETGSKASVTKRKGQMCHNPFTSPQELRSIYRCIQKKRTGTQEKQQEKARGCKI</sequence>
<reference evidence="2 3" key="1">
    <citation type="journal article" date="2012" name="Genome Biol.">
        <title>Sequencing three crocodilian genomes to illuminate the evolution of archosaurs and amniotes.</title>
        <authorList>
            <person name="St John J.A."/>
            <person name="Braun E.L."/>
            <person name="Isberg S.R."/>
            <person name="Miles L.G."/>
            <person name="Chong A.Y."/>
            <person name="Gongora J."/>
            <person name="Dalzell P."/>
            <person name="Moran C."/>
            <person name="Bed'hom B."/>
            <person name="Abzhanov A."/>
            <person name="Burgess S.C."/>
            <person name="Cooksey A.M."/>
            <person name="Castoe T.A."/>
            <person name="Crawford N.G."/>
            <person name="Densmore L.D."/>
            <person name="Drew J.C."/>
            <person name="Edwards S.V."/>
            <person name="Faircloth B.C."/>
            <person name="Fujita M.K."/>
            <person name="Greenwold M.J."/>
            <person name="Hoffmann F.G."/>
            <person name="Howard J.M."/>
            <person name="Iguchi T."/>
            <person name="Janes D.E."/>
            <person name="Khan S.Y."/>
            <person name="Kohno S."/>
            <person name="de Koning A.J."/>
            <person name="Lance S.L."/>
            <person name="McCarthy F.M."/>
            <person name="McCormack J.E."/>
            <person name="Merchant M.E."/>
            <person name="Peterson D.G."/>
            <person name="Pollock D.D."/>
            <person name="Pourmand N."/>
            <person name="Raney B.J."/>
            <person name="Roessler K.A."/>
            <person name="Sanford J.R."/>
            <person name="Sawyer R.H."/>
            <person name="Schmidt C.J."/>
            <person name="Triplett E.W."/>
            <person name="Tuberville T.D."/>
            <person name="Venegas-Anaya M."/>
            <person name="Howard J.T."/>
            <person name="Jarvis E.D."/>
            <person name="Guillette L.J.Jr."/>
            <person name="Glenn T.C."/>
            <person name="Green R.E."/>
            <person name="Ray D.A."/>
        </authorList>
    </citation>
    <scope>NUCLEOTIDE SEQUENCE [LARGE SCALE GENOMIC DNA]</scope>
    <source>
        <strain evidence="2">KSC_2009_1</strain>
    </source>
</reference>
<comment type="caution">
    <text evidence="2">The sequence shown here is derived from an EMBL/GenBank/DDBJ whole genome shotgun (WGS) entry which is preliminary data.</text>
</comment>
<accession>A0A151MWG6</accession>
<gene>
    <name evidence="2" type="ORF">Y1Q_0009700</name>
</gene>
<name>A0A151MWG6_ALLMI</name>
<evidence type="ECO:0000256" key="1">
    <source>
        <dbReference type="SAM" id="MobiDB-lite"/>
    </source>
</evidence>
<dbReference type="Proteomes" id="UP000050525">
    <property type="component" value="Unassembled WGS sequence"/>
</dbReference>
<proteinExistence type="predicted"/>
<evidence type="ECO:0000313" key="3">
    <source>
        <dbReference type="Proteomes" id="UP000050525"/>
    </source>
</evidence>
<dbReference type="EMBL" id="AKHW03004724">
    <property type="protein sequence ID" value="KYO28842.1"/>
    <property type="molecule type" value="Genomic_DNA"/>
</dbReference>
<keyword evidence="3" id="KW-1185">Reference proteome</keyword>
<organism evidence="2 3">
    <name type="scientific">Alligator mississippiensis</name>
    <name type="common">American alligator</name>
    <dbReference type="NCBI Taxonomy" id="8496"/>
    <lineage>
        <taxon>Eukaryota</taxon>
        <taxon>Metazoa</taxon>
        <taxon>Chordata</taxon>
        <taxon>Craniata</taxon>
        <taxon>Vertebrata</taxon>
        <taxon>Euteleostomi</taxon>
        <taxon>Archelosauria</taxon>
        <taxon>Archosauria</taxon>
        <taxon>Crocodylia</taxon>
        <taxon>Alligatoridae</taxon>
        <taxon>Alligatorinae</taxon>
        <taxon>Alligator</taxon>
    </lineage>
</organism>
<feature type="region of interest" description="Disordered" evidence="1">
    <location>
        <begin position="20"/>
        <end position="77"/>
    </location>
</feature>
<protein>
    <submittedName>
        <fullName evidence="2">Uncharacterized protein</fullName>
    </submittedName>
</protein>
<dbReference type="AlphaFoldDB" id="A0A151MWG6"/>